<organism evidence="5 6">
    <name type="scientific">Stichopus japonicus</name>
    <name type="common">Sea cucumber</name>
    <dbReference type="NCBI Taxonomy" id="307972"/>
    <lineage>
        <taxon>Eukaryota</taxon>
        <taxon>Metazoa</taxon>
        <taxon>Echinodermata</taxon>
        <taxon>Eleutherozoa</taxon>
        <taxon>Echinozoa</taxon>
        <taxon>Holothuroidea</taxon>
        <taxon>Aspidochirotacea</taxon>
        <taxon>Aspidochirotida</taxon>
        <taxon>Stichopodidae</taxon>
        <taxon>Apostichopus</taxon>
    </lineage>
</organism>
<proteinExistence type="predicted"/>
<dbReference type="GO" id="GO:0000793">
    <property type="term" value="C:condensed chromosome"/>
    <property type="evidence" value="ECO:0007669"/>
    <property type="project" value="TreeGrafter"/>
</dbReference>
<reference evidence="5 6" key="1">
    <citation type="journal article" date="2017" name="PLoS Biol.">
        <title>The sea cucumber genome provides insights into morphological evolution and visceral regeneration.</title>
        <authorList>
            <person name="Zhang X."/>
            <person name="Sun L."/>
            <person name="Yuan J."/>
            <person name="Sun Y."/>
            <person name="Gao Y."/>
            <person name="Zhang L."/>
            <person name="Li S."/>
            <person name="Dai H."/>
            <person name="Hamel J.F."/>
            <person name="Liu C."/>
            <person name="Yu Y."/>
            <person name="Liu S."/>
            <person name="Lin W."/>
            <person name="Guo K."/>
            <person name="Jin S."/>
            <person name="Xu P."/>
            <person name="Storey K.B."/>
            <person name="Huan P."/>
            <person name="Zhang T."/>
            <person name="Zhou Y."/>
            <person name="Zhang J."/>
            <person name="Lin C."/>
            <person name="Li X."/>
            <person name="Xing L."/>
            <person name="Huo D."/>
            <person name="Sun M."/>
            <person name="Wang L."/>
            <person name="Mercier A."/>
            <person name="Li F."/>
            <person name="Yang H."/>
            <person name="Xiang J."/>
        </authorList>
    </citation>
    <scope>NUCLEOTIDE SEQUENCE [LARGE SCALE GENOMIC DNA]</scope>
    <source>
        <strain evidence="5">Shaxun</strain>
        <tissue evidence="5">Muscle</tissue>
    </source>
</reference>
<dbReference type="SUPFAM" id="SSF47798">
    <property type="entry name" value="Barrier-to-autointegration factor, BAF"/>
    <property type="match status" value="1"/>
</dbReference>
<dbReference type="GO" id="GO:0051276">
    <property type="term" value="P:chromosome organization"/>
    <property type="evidence" value="ECO:0007669"/>
    <property type="project" value="TreeGrafter"/>
</dbReference>
<comment type="subcellular location">
    <subcellularLocation>
        <location evidence="1">Nucleus</location>
    </subcellularLocation>
</comment>
<dbReference type="PANTHER" id="PTHR47507">
    <property type="entry name" value="BARRIER TO AUTOINTEGRATION FACTOR 2"/>
    <property type="match status" value="1"/>
</dbReference>
<dbReference type="InterPro" id="IPR051387">
    <property type="entry name" value="BAF"/>
</dbReference>
<gene>
    <name evidence="5" type="ORF">BSL78_07948</name>
</gene>
<dbReference type="Proteomes" id="UP000230750">
    <property type="component" value="Unassembled WGS sequence"/>
</dbReference>
<dbReference type="PANTHER" id="PTHR47507:SF6">
    <property type="entry name" value="BARRIER-TO-AUTOINTEGRATION FACTOR"/>
    <property type="match status" value="1"/>
</dbReference>
<keyword evidence="2" id="KW-0539">Nucleus</keyword>
<dbReference type="GO" id="GO:0005634">
    <property type="term" value="C:nucleus"/>
    <property type="evidence" value="ECO:0007669"/>
    <property type="project" value="UniProtKB-SubCell"/>
</dbReference>
<evidence type="ECO:0000256" key="2">
    <source>
        <dbReference type="ARBA" id="ARBA00023242"/>
    </source>
</evidence>
<evidence type="ECO:0000313" key="6">
    <source>
        <dbReference type="Proteomes" id="UP000230750"/>
    </source>
</evidence>
<dbReference type="InterPro" id="IPR036617">
    <property type="entry name" value="BAF_sf"/>
</dbReference>
<keyword evidence="6" id="KW-1185">Reference proteome</keyword>
<dbReference type="OrthoDB" id="9997163at2759"/>
<protein>
    <recommendedName>
        <fullName evidence="3">Barrier-to-autointegration factor-like protein</fullName>
    </recommendedName>
    <alternativeName>
        <fullName evidence="4">Barrier-to-autointegration factor 2</fullName>
    </alternativeName>
</protein>
<dbReference type="SMART" id="SM01023">
    <property type="entry name" value="BAF"/>
    <property type="match status" value="1"/>
</dbReference>
<comment type="caution">
    <text evidence="5">The sequence shown here is derived from an EMBL/GenBank/DDBJ whole genome shotgun (WGS) entry which is preliminary data.</text>
</comment>
<accession>A0A2G8L4Q8</accession>
<dbReference type="STRING" id="307972.A0A2G8L4Q8"/>
<evidence type="ECO:0000256" key="4">
    <source>
        <dbReference type="ARBA" id="ARBA00079764"/>
    </source>
</evidence>
<dbReference type="FunFam" id="1.10.150.40:FF:000002">
    <property type="entry name" value="Barrier to autointegration factor 2"/>
    <property type="match status" value="1"/>
</dbReference>
<evidence type="ECO:0000313" key="5">
    <source>
        <dbReference type="EMBL" id="PIK55218.1"/>
    </source>
</evidence>
<dbReference type="EMBL" id="MRZV01000223">
    <property type="protein sequence ID" value="PIK55218.1"/>
    <property type="molecule type" value="Genomic_DNA"/>
</dbReference>
<name>A0A2G8L4Q8_STIJA</name>
<evidence type="ECO:0000256" key="1">
    <source>
        <dbReference type="ARBA" id="ARBA00004123"/>
    </source>
</evidence>
<dbReference type="Pfam" id="PF02961">
    <property type="entry name" value="SAM_BAF"/>
    <property type="match status" value="1"/>
</dbReference>
<dbReference type="InterPro" id="IPR004122">
    <property type="entry name" value="BAF_prot"/>
</dbReference>
<dbReference type="GO" id="GO:0003677">
    <property type="term" value="F:DNA binding"/>
    <property type="evidence" value="ECO:0007669"/>
    <property type="project" value="InterPro"/>
</dbReference>
<sequence length="89" mass="9963">MSTSKKHREFVGEPMGDKPVTDLAGIGPVLGDRLQKAGFNFAYTVLGQFLILEKNNELFVSWIKDTASANQKQANDCYSCLKEWCDSFL</sequence>
<evidence type="ECO:0000256" key="3">
    <source>
        <dbReference type="ARBA" id="ARBA00074730"/>
    </source>
</evidence>
<dbReference type="AlphaFoldDB" id="A0A2G8L4Q8"/>
<dbReference type="Gene3D" id="1.10.150.40">
    <property type="entry name" value="Barrier-to-autointegration factor, BAF"/>
    <property type="match status" value="1"/>
</dbReference>